<organism evidence="2 3">
    <name type="scientific">Ignisphaera aggregans</name>
    <dbReference type="NCBI Taxonomy" id="334771"/>
    <lineage>
        <taxon>Archaea</taxon>
        <taxon>Thermoproteota</taxon>
        <taxon>Thermoprotei</taxon>
        <taxon>Desulfurococcales</taxon>
        <taxon>Desulfurococcaceae</taxon>
        <taxon>Ignisphaera</taxon>
    </lineage>
</organism>
<accession>A0A832Z0D5</accession>
<reference evidence="2" key="1">
    <citation type="journal article" date="2020" name="ISME J.">
        <title>Gammaproteobacteria mediating utilization of methyl-, sulfur- and petroleum organic compounds in deep ocean hydrothermal plumes.</title>
        <authorList>
            <person name="Zhou Z."/>
            <person name="Liu Y."/>
            <person name="Pan J."/>
            <person name="Cron B.R."/>
            <person name="Toner B.M."/>
            <person name="Anantharaman K."/>
            <person name="Breier J.A."/>
            <person name="Dick G.J."/>
            <person name="Li M."/>
        </authorList>
    </citation>
    <scope>NUCLEOTIDE SEQUENCE</scope>
    <source>
        <strain evidence="2">SZUA-1435</strain>
    </source>
</reference>
<evidence type="ECO:0000313" key="2">
    <source>
        <dbReference type="EMBL" id="HIP57576.1"/>
    </source>
</evidence>
<comment type="caution">
    <text evidence="2">The sequence shown here is derived from an EMBL/GenBank/DDBJ whole genome shotgun (WGS) entry which is preliminary data.</text>
</comment>
<feature type="transmembrane region" description="Helical" evidence="1">
    <location>
        <begin position="12"/>
        <end position="30"/>
    </location>
</feature>
<dbReference type="EMBL" id="DQTV01000121">
    <property type="protein sequence ID" value="HIP57576.1"/>
    <property type="molecule type" value="Genomic_DNA"/>
</dbReference>
<protein>
    <submittedName>
        <fullName evidence="2">Uncharacterized protein</fullName>
    </submittedName>
</protein>
<evidence type="ECO:0000256" key="1">
    <source>
        <dbReference type="SAM" id="Phobius"/>
    </source>
</evidence>
<keyword evidence="1" id="KW-0472">Membrane</keyword>
<dbReference type="Proteomes" id="UP000605805">
    <property type="component" value="Unassembled WGS sequence"/>
</dbReference>
<name>A0A832Z0D5_9CREN</name>
<proteinExistence type="predicted"/>
<keyword evidence="1" id="KW-1133">Transmembrane helix</keyword>
<evidence type="ECO:0000313" key="3">
    <source>
        <dbReference type="Proteomes" id="UP000605805"/>
    </source>
</evidence>
<dbReference type="AlphaFoldDB" id="A0A832Z0D5"/>
<keyword evidence="1" id="KW-0812">Transmembrane</keyword>
<gene>
    <name evidence="2" type="ORF">EYH02_05905</name>
</gene>
<sequence length="102" mass="11943">MMSTVLADTGLHIPSWFFLTTSLRILWIDFMERWLYIRFESVCPNCTAKLDLDIVLTLEELNEVKTISCKVCSYGLGELIYRELITHLLELERLVERSKSEV</sequence>